<organism evidence="1 2">
    <name type="scientific">Dreissena polymorpha</name>
    <name type="common">Zebra mussel</name>
    <name type="synonym">Mytilus polymorpha</name>
    <dbReference type="NCBI Taxonomy" id="45954"/>
    <lineage>
        <taxon>Eukaryota</taxon>
        <taxon>Metazoa</taxon>
        <taxon>Spiralia</taxon>
        <taxon>Lophotrochozoa</taxon>
        <taxon>Mollusca</taxon>
        <taxon>Bivalvia</taxon>
        <taxon>Autobranchia</taxon>
        <taxon>Heteroconchia</taxon>
        <taxon>Euheterodonta</taxon>
        <taxon>Imparidentia</taxon>
        <taxon>Neoheterodontei</taxon>
        <taxon>Myida</taxon>
        <taxon>Dreissenoidea</taxon>
        <taxon>Dreissenidae</taxon>
        <taxon>Dreissena</taxon>
    </lineage>
</organism>
<reference evidence="1" key="2">
    <citation type="submission" date="2020-11" db="EMBL/GenBank/DDBJ databases">
        <authorList>
            <person name="McCartney M.A."/>
            <person name="Auch B."/>
            <person name="Kono T."/>
            <person name="Mallez S."/>
            <person name="Becker A."/>
            <person name="Gohl D.M."/>
            <person name="Silverstein K.A.T."/>
            <person name="Koren S."/>
            <person name="Bechman K.B."/>
            <person name="Herman A."/>
            <person name="Abrahante J.E."/>
            <person name="Garbe J."/>
        </authorList>
    </citation>
    <scope>NUCLEOTIDE SEQUENCE</scope>
    <source>
        <strain evidence="1">Duluth1</strain>
        <tissue evidence="1">Whole animal</tissue>
    </source>
</reference>
<sequence>MIPEADGIHSSGIPTSVPISVPYSMLENWEMRERRSLGLAHQIDLMSATILQVACELSDSVPEELRYLFIHLSRTTQFLSHNFASSMSEMLRIRRDLILSSLPLNVMLEPGVNSRRTAPLTADFLFGGRIQAAITADREDQIHVSLARSKS</sequence>
<evidence type="ECO:0000313" key="2">
    <source>
        <dbReference type="Proteomes" id="UP000828390"/>
    </source>
</evidence>
<comment type="caution">
    <text evidence="1">The sequence shown here is derived from an EMBL/GenBank/DDBJ whole genome shotgun (WGS) entry which is preliminary data.</text>
</comment>
<reference evidence="1" key="1">
    <citation type="journal article" date="2019" name="bioRxiv">
        <title>The Genome of the Zebra Mussel, Dreissena polymorpha: A Resource for Invasive Species Research.</title>
        <authorList>
            <person name="McCartney M.A."/>
            <person name="Auch B."/>
            <person name="Kono T."/>
            <person name="Mallez S."/>
            <person name="Zhang Y."/>
            <person name="Obille A."/>
            <person name="Becker A."/>
            <person name="Abrahante J.E."/>
            <person name="Garbe J."/>
            <person name="Badalamenti J.P."/>
            <person name="Herman A."/>
            <person name="Mangelson H."/>
            <person name="Liachko I."/>
            <person name="Sullivan S."/>
            <person name="Sone E.D."/>
            <person name="Koren S."/>
            <person name="Silverstein K.A.T."/>
            <person name="Beckman K.B."/>
            <person name="Gohl D.M."/>
        </authorList>
    </citation>
    <scope>NUCLEOTIDE SEQUENCE</scope>
    <source>
        <strain evidence="1">Duluth1</strain>
        <tissue evidence="1">Whole animal</tissue>
    </source>
</reference>
<protein>
    <submittedName>
        <fullName evidence="1">Uncharacterized protein</fullName>
    </submittedName>
</protein>
<dbReference type="EMBL" id="JAIWYP010000012">
    <property type="protein sequence ID" value="KAH3724272.1"/>
    <property type="molecule type" value="Genomic_DNA"/>
</dbReference>
<name>A0A9D4HL03_DREPO</name>
<evidence type="ECO:0000313" key="1">
    <source>
        <dbReference type="EMBL" id="KAH3724272.1"/>
    </source>
</evidence>
<accession>A0A9D4HL03</accession>
<proteinExistence type="predicted"/>
<dbReference type="AlphaFoldDB" id="A0A9D4HL03"/>
<gene>
    <name evidence="1" type="ORF">DPMN_050088</name>
</gene>
<keyword evidence="2" id="KW-1185">Reference proteome</keyword>
<dbReference type="Proteomes" id="UP000828390">
    <property type="component" value="Unassembled WGS sequence"/>
</dbReference>